<keyword evidence="1" id="KW-0175">Coiled coil</keyword>
<gene>
    <name evidence="2" type="ORF">BSAL_38030</name>
</gene>
<accession>A0A0S4KP56</accession>
<proteinExistence type="predicted"/>
<keyword evidence="3" id="KW-1185">Reference proteome</keyword>
<feature type="coiled-coil region" evidence="1">
    <location>
        <begin position="206"/>
        <end position="295"/>
    </location>
</feature>
<organism evidence="2 3">
    <name type="scientific">Bodo saltans</name>
    <name type="common">Flagellated protozoan</name>
    <dbReference type="NCBI Taxonomy" id="75058"/>
    <lineage>
        <taxon>Eukaryota</taxon>
        <taxon>Discoba</taxon>
        <taxon>Euglenozoa</taxon>
        <taxon>Kinetoplastea</taxon>
        <taxon>Metakinetoplastina</taxon>
        <taxon>Eubodonida</taxon>
        <taxon>Bodonidae</taxon>
        <taxon>Bodo</taxon>
    </lineage>
</organism>
<evidence type="ECO:0000313" key="2">
    <source>
        <dbReference type="EMBL" id="CUI15337.1"/>
    </source>
</evidence>
<evidence type="ECO:0000256" key="1">
    <source>
        <dbReference type="SAM" id="Coils"/>
    </source>
</evidence>
<name>A0A0S4KP56_BODSA</name>
<sequence>MRARASINDVDHAGAVTPQLTALPTMGAPVNGAEMAMSASRLTEFWKEKYHELLTEISVMGAKRDHTLARLEGIKATQGGGSSKTMRAIGALNEKLMEHKQLAQFFVASITRMNDGRSEERSASIDPIPSVKRIVVEAEEQSAQRILDAVTREGEALHKLASFLTKRESALKFRVQKMQQKAQSISLGGGIETAALDDVLYLRAEVRGLRSQLAQLQADASQTQGALAGPSEEQAQALSQLQDQHAQLQRRIREARVATIRAEHKSHDGAMIVKRAVDEQRVNALRERLAFVEREKIKELQLSQEASLRAHFDATWMAYSGR</sequence>
<reference evidence="3" key="1">
    <citation type="submission" date="2015-09" db="EMBL/GenBank/DDBJ databases">
        <authorList>
            <consortium name="Pathogen Informatics"/>
        </authorList>
    </citation>
    <scope>NUCLEOTIDE SEQUENCE [LARGE SCALE GENOMIC DNA]</scope>
    <source>
        <strain evidence="3">Lake Konstanz</strain>
    </source>
</reference>
<dbReference type="AlphaFoldDB" id="A0A0S4KP56"/>
<dbReference type="VEuPathDB" id="TriTrypDB:BSAL_38030"/>
<dbReference type="EMBL" id="CYKH01002055">
    <property type="protein sequence ID" value="CUI15337.1"/>
    <property type="molecule type" value="Genomic_DNA"/>
</dbReference>
<dbReference type="Proteomes" id="UP000051952">
    <property type="component" value="Unassembled WGS sequence"/>
</dbReference>
<evidence type="ECO:0000313" key="3">
    <source>
        <dbReference type="Proteomes" id="UP000051952"/>
    </source>
</evidence>
<protein>
    <submittedName>
        <fullName evidence="2">Uncharacterized protein</fullName>
    </submittedName>
</protein>